<protein>
    <submittedName>
        <fullName evidence="1">Uncharacterized protein</fullName>
    </submittedName>
</protein>
<proteinExistence type="predicted"/>
<organism evidence="1 2">
    <name type="scientific">Natronobacterium gregoryi</name>
    <dbReference type="NCBI Taxonomy" id="44930"/>
    <lineage>
        <taxon>Archaea</taxon>
        <taxon>Methanobacteriati</taxon>
        <taxon>Methanobacteriota</taxon>
        <taxon>Stenosarchaea group</taxon>
        <taxon>Halobacteria</taxon>
        <taxon>Halobacteriales</taxon>
        <taxon>Natrialbaceae</taxon>
        <taxon>Natronobacterium</taxon>
    </lineage>
</organism>
<dbReference type="AlphaFoldDB" id="A0A1I3RDX0"/>
<name>A0A1I3RDX0_9EURY</name>
<gene>
    <name evidence="1" type="ORF">SAMN05443661_13033</name>
</gene>
<accession>A0A1I3RDX0</accession>
<dbReference type="RefSeq" id="WP_015233308.1">
    <property type="nucleotide sequence ID" value="NZ_FORO01000030.1"/>
</dbReference>
<evidence type="ECO:0000313" key="2">
    <source>
        <dbReference type="Proteomes" id="UP000182829"/>
    </source>
</evidence>
<dbReference type="OrthoDB" id="206010at2157"/>
<dbReference type="EMBL" id="FORO01000030">
    <property type="protein sequence ID" value="SFJ44854.1"/>
    <property type="molecule type" value="Genomic_DNA"/>
</dbReference>
<dbReference type="Proteomes" id="UP000182829">
    <property type="component" value="Unassembled WGS sequence"/>
</dbReference>
<evidence type="ECO:0000313" key="1">
    <source>
        <dbReference type="EMBL" id="SFJ44854.1"/>
    </source>
</evidence>
<dbReference type="PROSITE" id="PS51257">
    <property type="entry name" value="PROKAR_LIPOPROTEIN"/>
    <property type="match status" value="1"/>
</dbReference>
<sequence>MHRRAMLLATGGVATVAGCFSTDGTEQADATADFVDSNVLTAPPRDGSTDTSWLRIDIENDTSAPHGRLEAESRVRSEDGTTMVTGEHVTSYLPANTTLRYFVDAEFEVDAVDAVENDVVEANTRVESTQLDDVTVRNTDLSAGGDVLNVTGEFSVGVDEAERLVVVALIYDEAGRLRGTGTDIKYTLDTTEPVEFGANSDGFRAPAGSTPLESYDVVVFDGYT</sequence>
<dbReference type="GeneID" id="14206683"/>
<reference evidence="1 2" key="1">
    <citation type="submission" date="2016-10" db="EMBL/GenBank/DDBJ databases">
        <authorList>
            <person name="de Groot N.N."/>
        </authorList>
    </citation>
    <scope>NUCLEOTIDE SEQUENCE [LARGE SCALE GENOMIC DNA]</scope>
    <source>
        <strain evidence="1 2">SP2</strain>
    </source>
</reference>